<keyword evidence="2" id="KW-1185">Reference proteome</keyword>
<name>A0A8T0G564_CERPU</name>
<gene>
    <name evidence="1" type="ORF">KC19_12G024600</name>
</gene>
<sequence length="119" mass="13457">MVARFASVASMAASGDETTGWVQSWALFLLEWFGSRLIMEGSHYFMPFMIGRESSPKHLVDPVHISQRSTMTAFHFLQFPALPSGEIHCIGMRHPIRQPSQSHAQTNVDALEHVLSFWN</sequence>
<evidence type="ECO:0000313" key="1">
    <source>
        <dbReference type="EMBL" id="KAG0553604.1"/>
    </source>
</evidence>
<proteinExistence type="predicted"/>
<accession>A0A8T0G564</accession>
<dbReference type="EMBL" id="CM026433">
    <property type="protein sequence ID" value="KAG0553604.1"/>
    <property type="molecule type" value="Genomic_DNA"/>
</dbReference>
<dbReference type="AlphaFoldDB" id="A0A8T0G564"/>
<comment type="caution">
    <text evidence="1">The sequence shown here is derived from an EMBL/GenBank/DDBJ whole genome shotgun (WGS) entry which is preliminary data.</text>
</comment>
<evidence type="ECO:0000313" key="2">
    <source>
        <dbReference type="Proteomes" id="UP000822688"/>
    </source>
</evidence>
<reference evidence="1" key="1">
    <citation type="submission" date="2020-06" db="EMBL/GenBank/DDBJ databases">
        <title>WGS assembly of Ceratodon purpureus strain R40.</title>
        <authorList>
            <person name="Carey S.B."/>
            <person name="Jenkins J."/>
            <person name="Shu S."/>
            <person name="Lovell J.T."/>
            <person name="Sreedasyam A."/>
            <person name="Maumus F."/>
            <person name="Tiley G.P."/>
            <person name="Fernandez-Pozo N."/>
            <person name="Barry K."/>
            <person name="Chen C."/>
            <person name="Wang M."/>
            <person name="Lipzen A."/>
            <person name="Daum C."/>
            <person name="Saski C.A."/>
            <person name="Payton A.C."/>
            <person name="Mcbreen J.C."/>
            <person name="Conrad R.E."/>
            <person name="Kollar L.M."/>
            <person name="Olsson S."/>
            <person name="Huttunen S."/>
            <person name="Landis J.B."/>
            <person name="Wickett N.J."/>
            <person name="Johnson M.G."/>
            <person name="Rensing S.A."/>
            <person name="Grimwood J."/>
            <person name="Schmutz J."/>
            <person name="Mcdaniel S.F."/>
        </authorList>
    </citation>
    <scope>NUCLEOTIDE SEQUENCE</scope>
    <source>
        <strain evidence="1">R40</strain>
    </source>
</reference>
<protein>
    <submittedName>
        <fullName evidence="1">Uncharacterized protein</fullName>
    </submittedName>
</protein>
<dbReference type="Proteomes" id="UP000822688">
    <property type="component" value="Chromosome 12"/>
</dbReference>
<organism evidence="1 2">
    <name type="scientific">Ceratodon purpureus</name>
    <name type="common">Fire moss</name>
    <name type="synonym">Dicranum purpureum</name>
    <dbReference type="NCBI Taxonomy" id="3225"/>
    <lineage>
        <taxon>Eukaryota</taxon>
        <taxon>Viridiplantae</taxon>
        <taxon>Streptophyta</taxon>
        <taxon>Embryophyta</taxon>
        <taxon>Bryophyta</taxon>
        <taxon>Bryophytina</taxon>
        <taxon>Bryopsida</taxon>
        <taxon>Dicranidae</taxon>
        <taxon>Pseudoditrichales</taxon>
        <taxon>Ditrichaceae</taxon>
        <taxon>Ceratodon</taxon>
    </lineage>
</organism>